<keyword evidence="1" id="KW-0812">Transmembrane</keyword>
<sequence>MREGEEKRIPLYVINNFLKFERKIYQIFGVKLGRPVPLKGLLYFLVFAAIEGIWYVTPVLGRLIQWLPPGILFVLPITFAWLLTDVGTENRSPVAFFRSLISYHLRQSSSVTYVRGRAIPKERNHVFHGNYTYGVRKRLWRKKRYRYSGFVTYK</sequence>
<feature type="transmembrane region" description="Helical" evidence="1">
    <location>
        <begin position="40"/>
        <end position="57"/>
    </location>
</feature>
<accession>A0ABV7CYM9</accession>
<dbReference type="InterPro" id="IPR025608">
    <property type="entry name" value="TcpE"/>
</dbReference>
<keyword evidence="1" id="KW-0472">Membrane</keyword>
<name>A0ABV7CYM9_9BACI</name>
<dbReference type="Pfam" id="PF12648">
    <property type="entry name" value="TcpE"/>
    <property type="match status" value="1"/>
</dbReference>
<protein>
    <submittedName>
        <fullName evidence="2">TcpE family conjugal transfer membrane protein</fullName>
    </submittedName>
</protein>
<comment type="caution">
    <text evidence="2">The sequence shown here is derived from an EMBL/GenBank/DDBJ whole genome shotgun (WGS) entry which is preliminary data.</text>
</comment>
<proteinExistence type="predicted"/>
<evidence type="ECO:0000313" key="3">
    <source>
        <dbReference type="Proteomes" id="UP001595279"/>
    </source>
</evidence>
<evidence type="ECO:0000256" key="1">
    <source>
        <dbReference type="SAM" id="Phobius"/>
    </source>
</evidence>
<feature type="transmembrane region" description="Helical" evidence="1">
    <location>
        <begin position="63"/>
        <end position="83"/>
    </location>
</feature>
<reference evidence="3" key="1">
    <citation type="journal article" date="2019" name="Int. J. Syst. Evol. Microbiol.">
        <title>The Global Catalogue of Microorganisms (GCM) 10K type strain sequencing project: providing services to taxonomists for standard genome sequencing and annotation.</title>
        <authorList>
            <consortium name="The Broad Institute Genomics Platform"/>
            <consortium name="The Broad Institute Genome Sequencing Center for Infectious Disease"/>
            <person name="Wu L."/>
            <person name="Ma J."/>
        </authorList>
    </citation>
    <scope>NUCLEOTIDE SEQUENCE [LARGE SCALE GENOMIC DNA]</scope>
    <source>
        <strain evidence="3">KCTC 13128</strain>
    </source>
</reference>
<dbReference type="EMBL" id="JBHRSA010000056">
    <property type="protein sequence ID" value="MFC3041614.1"/>
    <property type="molecule type" value="Genomic_DNA"/>
</dbReference>
<dbReference type="Proteomes" id="UP001595279">
    <property type="component" value="Unassembled WGS sequence"/>
</dbReference>
<gene>
    <name evidence="2" type="ORF">ACFOGI_15310</name>
</gene>
<keyword evidence="3" id="KW-1185">Reference proteome</keyword>
<organism evidence="2 3">
    <name type="scientific">Virgibacillus xinjiangensis</name>
    <dbReference type="NCBI Taxonomy" id="393090"/>
    <lineage>
        <taxon>Bacteria</taxon>
        <taxon>Bacillati</taxon>
        <taxon>Bacillota</taxon>
        <taxon>Bacilli</taxon>
        <taxon>Bacillales</taxon>
        <taxon>Bacillaceae</taxon>
        <taxon>Virgibacillus</taxon>
    </lineage>
</organism>
<keyword evidence="1" id="KW-1133">Transmembrane helix</keyword>
<evidence type="ECO:0000313" key="2">
    <source>
        <dbReference type="EMBL" id="MFC3041614.1"/>
    </source>
</evidence>
<dbReference type="RefSeq" id="WP_390274423.1">
    <property type="nucleotide sequence ID" value="NZ_JBHRSA010000056.1"/>
</dbReference>